<sequence>MAETYSYRPYKLGDERAINELYFQITGNRRTADQFAWQWLEAPEGRGDMWLIEATNDKGEVKLIGHHGVMPIAFSNGNADLLFGKTENTMVLPEYRNKILYPRFEKKFIKAYQARYDALFSTMGPPAAIRQRKAMGYEFPVKWYSARHSTKGFFTELIFSGSILKNKIFKASDIGLDAKNKLIKNGFLSEDDAIKKTFFDDFWDQARLNFSTSPRRSKADLSWRFWNNPYKDHFTYVINEGRIKGYCIISLRKTMRREVFLEDFCVHSNLEKDAKVLFYKLINALKESGFYSVLILCAEDSALYQYGFINNGCMLTEKLYRCFRKKQSKIMPRKINDGMESALDILGWDVTGIVLEGRA</sequence>
<dbReference type="AlphaFoldDB" id="A0A366D6S5"/>
<dbReference type="SUPFAM" id="SSF55729">
    <property type="entry name" value="Acyl-CoA N-acyltransferases (Nat)"/>
    <property type="match status" value="1"/>
</dbReference>
<organism evidence="1 2">
    <name type="scientific">Marinomonas aquiplantarum</name>
    <dbReference type="NCBI Taxonomy" id="491951"/>
    <lineage>
        <taxon>Bacteria</taxon>
        <taxon>Pseudomonadati</taxon>
        <taxon>Pseudomonadota</taxon>
        <taxon>Gammaproteobacteria</taxon>
        <taxon>Oceanospirillales</taxon>
        <taxon>Oceanospirillaceae</taxon>
        <taxon>Marinomonas</taxon>
    </lineage>
</organism>
<gene>
    <name evidence="1" type="ORF">DFP76_10114</name>
</gene>
<evidence type="ECO:0000313" key="2">
    <source>
        <dbReference type="Proteomes" id="UP000252086"/>
    </source>
</evidence>
<dbReference type="Proteomes" id="UP000252086">
    <property type="component" value="Unassembled WGS sequence"/>
</dbReference>
<protein>
    <recommendedName>
        <fullName evidence="3">Acetyltransferase (GNAT) family protein</fullName>
    </recommendedName>
</protein>
<dbReference type="InterPro" id="IPR016181">
    <property type="entry name" value="Acyl_CoA_acyltransferase"/>
</dbReference>
<accession>A0A366D6S5</accession>
<comment type="caution">
    <text evidence="1">The sequence shown here is derived from an EMBL/GenBank/DDBJ whole genome shotgun (WGS) entry which is preliminary data.</text>
</comment>
<reference evidence="1 2" key="1">
    <citation type="submission" date="2018-06" db="EMBL/GenBank/DDBJ databases">
        <title>Genomic Encyclopedia of Type Strains, Phase III (KMG-III): the genomes of soil and plant-associated and newly described type strains.</title>
        <authorList>
            <person name="Whitman W."/>
        </authorList>
    </citation>
    <scope>NUCLEOTIDE SEQUENCE [LARGE SCALE GENOMIC DNA]</scope>
    <source>
        <strain evidence="1 2">CECT 7732</strain>
    </source>
</reference>
<name>A0A366D6S5_9GAMM</name>
<dbReference type="EMBL" id="QNRF01000001">
    <property type="protein sequence ID" value="RBO85740.1"/>
    <property type="molecule type" value="Genomic_DNA"/>
</dbReference>
<evidence type="ECO:0008006" key="3">
    <source>
        <dbReference type="Google" id="ProtNLM"/>
    </source>
</evidence>
<proteinExistence type="predicted"/>
<dbReference type="RefSeq" id="WP_113872651.1">
    <property type="nucleotide sequence ID" value="NZ_QNRF01000001.1"/>
</dbReference>
<evidence type="ECO:0000313" key="1">
    <source>
        <dbReference type="EMBL" id="RBO85740.1"/>
    </source>
</evidence>
<dbReference type="OrthoDB" id="5570877at2"/>
<keyword evidence="2" id="KW-1185">Reference proteome</keyword>